<sequence>MFKVKIPTSLRMYVSWQGNGHWFPICGTFPDTIMRLLYDIRMFLYYSAMNNGPISLILSFKVEQLYNLFRLRHESFKEKHYEKTHIVAPHDVHIGGNLCTN</sequence>
<dbReference type="Proteomes" id="UP000003167">
    <property type="component" value="Unassembled WGS sequence"/>
</dbReference>
<name>H1HK61_9BACT</name>
<dbReference type="AlphaFoldDB" id="H1HK61"/>
<evidence type="ECO:0000313" key="2">
    <source>
        <dbReference type="Proteomes" id="UP000003167"/>
    </source>
</evidence>
<reference evidence="1 2" key="1">
    <citation type="submission" date="2011-12" db="EMBL/GenBank/DDBJ databases">
        <title>The Genome Sequence of Prevotella maculosa OT 289.</title>
        <authorList>
            <consortium name="The Broad Institute Genome Sequencing Platform"/>
            <person name="Earl A."/>
            <person name="Ward D."/>
            <person name="Feldgarden M."/>
            <person name="Gevers D."/>
            <person name="Izard J."/>
            <person name="Blanton J.M."/>
            <person name="Mathney J."/>
            <person name="Tanner A.C."/>
            <person name="Dewhirst F.E."/>
            <person name="Young S.K."/>
            <person name="Zeng Q."/>
            <person name="Gargeya S."/>
            <person name="Fitzgerald M."/>
            <person name="Haas B."/>
            <person name="Abouelleil A."/>
            <person name="Alvarado L."/>
            <person name="Arachchi H.M."/>
            <person name="Berlin A."/>
            <person name="Chapman S.B."/>
            <person name="Gearin G."/>
            <person name="Goldberg J."/>
            <person name="Griggs A."/>
            <person name="Gujja S."/>
            <person name="Hansen M."/>
            <person name="Heiman D."/>
            <person name="Howarth C."/>
            <person name="Larimer J."/>
            <person name="Lui A."/>
            <person name="MacDonald P.J.P."/>
            <person name="McCowen C."/>
            <person name="Montmayeur A."/>
            <person name="Murphy C."/>
            <person name="Neiman D."/>
            <person name="Pearson M."/>
            <person name="Priest M."/>
            <person name="Roberts A."/>
            <person name="Saif S."/>
            <person name="Shea T."/>
            <person name="Sisk P."/>
            <person name="Stolte C."/>
            <person name="Sykes S."/>
            <person name="Wortman J."/>
            <person name="Nusbaum C."/>
            <person name="Birren B."/>
        </authorList>
    </citation>
    <scope>NUCLEOTIDE SEQUENCE [LARGE SCALE GENOMIC DNA]</scope>
    <source>
        <strain evidence="1 2">OT 289</strain>
    </source>
</reference>
<dbReference type="STRING" id="999422.HMPREF9944_00555"/>
<proteinExistence type="predicted"/>
<evidence type="ECO:0000313" key="1">
    <source>
        <dbReference type="EMBL" id="EHO72962.1"/>
    </source>
</evidence>
<accession>H1HK61</accession>
<keyword evidence="2" id="KW-1185">Reference proteome</keyword>
<comment type="caution">
    <text evidence="1">The sequence shown here is derived from an EMBL/GenBank/DDBJ whole genome shotgun (WGS) entry which is preliminary data.</text>
</comment>
<dbReference type="HOGENOM" id="CLU_2289014_0_0_10"/>
<dbReference type="EMBL" id="AGEK01000016">
    <property type="protein sequence ID" value="EHO72962.1"/>
    <property type="molecule type" value="Genomic_DNA"/>
</dbReference>
<organism evidence="1 2">
    <name type="scientific">Segatella maculosa OT 289</name>
    <dbReference type="NCBI Taxonomy" id="999422"/>
    <lineage>
        <taxon>Bacteria</taxon>
        <taxon>Pseudomonadati</taxon>
        <taxon>Bacteroidota</taxon>
        <taxon>Bacteroidia</taxon>
        <taxon>Bacteroidales</taxon>
        <taxon>Prevotellaceae</taxon>
        <taxon>Segatella</taxon>
    </lineage>
</organism>
<gene>
    <name evidence="1" type="ORF">HMPREF9944_00555</name>
</gene>
<protein>
    <submittedName>
        <fullName evidence="1">Uncharacterized protein</fullName>
    </submittedName>
</protein>